<evidence type="ECO:0000313" key="3">
    <source>
        <dbReference type="Proteomes" id="UP000299102"/>
    </source>
</evidence>
<evidence type="ECO:0000313" key="2">
    <source>
        <dbReference type="EMBL" id="GBP43862.1"/>
    </source>
</evidence>
<comment type="caution">
    <text evidence="2">The sequence shown here is derived from an EMBL/GenBank/DDBJ whole genome shotgun (WGS) entry which is preliminary data.</text>
</comment>
<dbReference type="EMBL" id="BGZK01000443">
    <property type="protein sequence ID" value="GBP43862.1"/>
    <property type="molecule type" value="Genomic_DNA"/>
</dbReference>
<protein>
    <submittedName>
        <fullName evidence="2">Uncharacterized protein</fullName>
    </submittedName>
</protein>
<name>A0A4C1VZY6_EUMVA</name>
<organism evidence="2 3">
    <name type="scientific">Eumeta variegata</name>
    <name type="common">Bagworm moth</name>
    <name type="synonym">Eumeta japonica</name>
    <dbReference type="NCBI Taxonomy" id="151549"/>
    <lineage>
        <taxon>Eukaryota</taxon>
        <taxon>Metazoa</taxon>
        <taxon>Ecdysozoa</taxon>
        <taxon>Arthropoda</taxon>
        <taxon>Hexapoda</taxon>
        <taxon>Insecta</taxon>
        <taxon>Pterygota</taxon>
        <taxon>Neoptera</taxon>
        <taxon>Endopterygota</taxon>
        <taxon>Lepidoptera</taxon>
        <taxon>Glossata</taxon>
        <taxon>Ditrysia</taxon>
        <taxon>Tineoidea</taxon>
        <taxon>Psychidae</taxon>
        <taxon>Oiketicinae</taxon>
        <taxon>Eumeta</taxon>
    </lineage>
</organism>
<sequence>MLRLPCSTWTSAPAPVSRSGRYGRVVLVSVDGPSWSLKTTGRAGSDGSQCELMCVTCRGARRAVGRFVSAEAPSCDLRGADQGQQGLRQQAGVPAQESPHQTRLVPGTSNERQWLSLTLSAIASGDRGHRLPLGVRSDDPIVRFSSSRPTPRRAISPRAKRLDEIIVSA</sequence>
<proteinExistence type="predicted"/>
<dbReference type="Proteomes" id="UP000299102">
    <property type="component" value="Unassembled WGS sequence"/>
</dbReference>
<keyword evidence="3" id="KW-1185">Reference proteome</keyword>
<reference evidence="2 3" key="1">
    <citation type="journal article" date="2019" name="Commun. Biol.">
        <title>The bagworm genome reveals a unique fibroin gene that provides high tensile strength.</title>
        <authorList>
            <person name="Kono N."/>
            <person name="Nakamura H."/>
            <person name="Ohtoshi R."/>
            <person name="Tomita M."/>
            <person name="Numata K."/>
            <person name="Arakawa K."/>
        </authorList>
    </citation>
    <scope>NUCLEOTIDE SEQUENCE [LARGE SCALE GENOMIC DNA]</scope>
</reference>
<feature type="region of interest" description="Disordered" evidence="1">
    <location>
        <begin position="78"/>
        <end position="106"/>
    </location>
</feature>
<accession>A0A4C1VZY6</accession>
<dbReference type="AlphaFoldDB" id="A0A4C1VZY6"/>
<evidence type="ECO:0000256" key="1">
    <source>
        <dbReference type="SAM" id="MobiDB-lite"/>
    </source>
</evidence>
<gene>
    <name evidence="2" type="ORF">EVAR_82294_1</name>
</gene>